<sequence length="353" mass="41524">MTKKQILRMICFLMLAGGAFYVMNGIFVKPASIEINDRYEAFYKRETKNSWDGALIGSSVVDRAWAAPLAWNEYGMALYPMSTDSLPLPFVTNLIEEIHKKQNTKFFIIDLRGLRSSKLELQEFKIRRLTDNMKFSKNRLDVLGKAFTYAEKYNEDKSFMDHKMSFYIPFIKYHPRWEELNKYDFTIPERQMKGVYEKNAFTVETQKRPKTTDKIGDISELQSEILLEILEYGKANDLKFLFTSMPGSMSQNAQKQMNKVFEIVKEYGFDYINFNKQDLYDELGIDFTTDYIDPIHLNSRGARKVTAYLGRYINEHYDFSDKRGDEAYTSWDDAWKEYDTFYNSGWQNGNPQA</sequence>
<evidence type="ECO:0000313" key="2">
    <source>
        <dbReference type="Proteomes" id="UP000306509"/>
    </source>
</evidence>
<comment type="caution">
    <text evidence="1">The sequence shown here is derived from an EMBL/GenBank/DDBJ whole genome shotgun (WGS) entry which is preliminary data.</text>
</comment>
<dbReference type="Proteomes" id="UP000306509">
    <property type="component" value="Unassembled WGS sequence"/>
</dbReference>
<name>A0A4U8Q8L4_9FIRM</name>
<reference evidence="1 2" key="1">
    <citation type="journal article" date="2019" name="Anaerobe">
        <title>Detection of Robinsoniella peoriensis in multiple bone samples of a trauma patient.</title>
        <authorList>
            <person name="Schrottner P."/>
            <person name="Hartwich K."/>
            <person name="Bunk B."/>
            <person name="Schober I."/>
            <person name="Helbig S."/>
            <person name="Rudolph W.W."/>
            <person name="Gunzer F."/>
        </authorList>
    </citation>
    <scope>NUCLEOTIDE SEQUENCE [LARGE SCALE GENOMIC DNA]</scope>
    <source>
        <strain evidence="1 2">DSM 106044</strain>
    </source>
</reference>
<evidence type="ECO:0008006" key="3">
    <source>
        <dbReference type="Google" id="ProtNLM"/>
    </source>
</evidence>
<keyword evidence="2" id="KW-1185">Reference proteome</keyword>
<proteinExistence type="predicted"/>
<dbReference type="RefSeq" id="WP_138002317.1">
    <property type="nucleotide sequence ID" value="NZ_QGQD01000041.1"/>
</dbReference>
<accession>A0A4U8Q8L4</accession>
<organism evidence="1 2">
    <name type="scientific">Robinsoniella peoriensis</name>
    <dbReference type="NCBI Taxonomy" id="180332"/>
    <lineage>
        <taxon>Bacteria</taxon>
        <taxon>Bacillati</taxon>
        <taxon>Bacillota</taxon>
        <taxon>Clostridia</taxon>
        <taxon>Lachnospirales</taxon>
        <taxon>Lachnospiraceae</taxon>
        <taxon>Robinsoniella</taxon>
    </lineage>
</organism>
<dbReference type="EMBL" id="QGQD01000041">
    <property type="protein sequence ID" value="TLD01305.1"/>
    <property type="molecule type" value="Genomic_DNA"/>
</dbReference>
<protein>
    <recommendedName>
        <fullName evidence="3">SGNH/GDSL hydrolase family protein</fullName>
    </recommendedName>
</protein>
<evidence type="ECO:0000313" key="1">
    <source>
        <dbReference type="EMBL" id="TLD01305.1"/>
    </source>
</evidence>
<dbReference type="STRING" id="180332.GCA_000797495_02242"/>
<dbReference type="AlphaFoldDB" id="A0A4U8Q8L4"/>
<gene>
    <name evidence="1" type="ORF">DSM106044_01790</name>
</gene>
<dbReference type="SUPFAM" id="SSF52266">
    <property type="entry name" value="SGNH hydrolase"/>
    <property type="match status" value="1"/>
</dbReference>